<dbReference type="InterPro" id="IPR000731">
    <property type="entry name" value="SSD"/>
</dbReference>
<evidence type="ECO:0000259" key="2">
    <source>
        <dbReference type="PROSITE" id="PS50156"/>
    </source>
</evidence>
<proteinExistence type="predicted"/>
<evidence type="ECO:0000313" key="4">
    <source>
        <dbReference type="Proteomes" id="UP000784294"/>
    </source>
</evidence>
<keyword evidence="1" id="KW-1133">Transmembrane helix</keyword>
<gene>
    <name evidence="3" type="ORF">PXEA_LOCUS14117</name>
</gene>
<protein>
    <recommendedName>
        <fullName evidence="2">SSD domain-containing protein</fullName>
    </recommendedName>
</protein>
<evidence type="ECO:0000256" key="1">
    <source>
        <dbReference type="SAM" id="Phobius"/>
    </source>
</evidence>
<reference evidence="3" key="1">
    <citation type="submission" date="2018-11" db="EMBL/GenBank/DDBJ databases">
        <authorList>
            <consortium name="Pathogen Informatics"/>
        </authorList>
    </citation>
    <scope>NUCLEOTIDE SEQUENCE</scope>
</reference>
<dbReference type="EMBL" id="CAAALY010047546">
    <property type="protein sequence ID" value="VEL20677.1"/>
    <property type="molecule type" value="Genomic_DNA"/>
</dbReference>
<keyword evidence="4" id="KW-1185">Reference proteome</keyword>
<evidence type="ECO:0000313" key="3">
    <source>
        <dbReference type="EMBL" id="VEL20677.1"/>
    </source>
</evidence>
<organism evidence="3 4">
    <name type="scientific">Protopolystoma xenopodis</name>
    <dbReference type="NCBI Taxonomy" id="117903"/>
    <lineage>
        <taxon>Eukaryota</taxon>
        <taxon>Metazoa</taxon>
        <taxon>Spiralia</taxon>
        <taxon>Lophotrochozoa</taxon>
        <taxon>Platyhelminthes</taxon>
        <taxon>Monogenea</taxon>
        <taxon>Polyopisthocotylea</taxon>
        <taxon>Polystomatidea</taxon>
        <taxon>Polystomatidae</taxon>
        <taxon>Protopolystoma</taxon>
    </lineage>
</organism>
<dbReference type="AlphaFoldDB" id="A0A3S5CH23"/>
<feature type="domain" description="SSD" evidence="2">
    <location>
        <begin position="1"/>
        <end position="68"/>
    </location>
</feature>
<accession>A0A3S5CH23</accession>
<feature type="transmembrane region" description="Helical" evidence="1">
    <location>
        <begin position="20"/>
        <end position="43"/>
    </location>
</feature>
<keyword evidence="1" id="KW-0472">Membrane</keyword>
<sequence length="68" mass="7511">MLFSLLCLLDWRDPIRSQCWLAIAGLLVVCLALLAGLGISALCRIPFNGLTLQASQLNHFRLFNSVLP</sequence>
<keyword evidence="1" id="KW-0812">Transmembrane</keyword>
<name>A0A3S5CH23_9PLAT</name>
<dbReference type="Proteomes" id="UP000784294">
    <property type="component" value="Unassembled WGS sequence"/>
</dbReference>
<dbReference type="PROSITE" id="PS50156">
    <property type="entry name" value="SSD"/>
    <property type="match status" value="1"/>
</dbReference>
<comment type="caution">
    <text evidence="3">The sequence shown here is derived from an EMBL/GenBank/DDBJ whole genome shotgun (WGS) entry which is preliminary data.</text>
</comment>